<dbReference type="InterPro" id="IPR014284">
    <property type="entry name" value="RNA_pol_sigma-70_dom"/>
</dbReference>
<sequence>MSEKALFEMYRKDVYKTCYFMLHNAADAEDMCQEVFVTVFRHDWRKVEHLKTWLLRVTVNHCLNQLKKSKRAKTREKVFHLSSARMTEKGADTVAEERESAMECLQMLQQLPIILKTVVSLRFMSDCSLKEISDILCIPVGTVKSRLNKGIKLLQRMTDTAGTTRGKDGGIHGQKGSNVYSAAER</sequence>
<dbReference type="InterPro" id="IPR013324">
    <property type="entry name" value="RNA_pol_sigma_r3/r4-like"/>
</dbReference>
<feature type="domain" description="RNA polymerase sigma-70 region 2" evidence="6">
    <location>
        <begin position="6"/>
        <end position="71"/>
    </location>
</feature>
<dbReference type="GO" id="GO:0016987">
    <property type="term" value="F:sigma factor activity"/>
    <property type="evidence" value="ECO:0007669"/>
    <property type="project" value="UniProtKB-KW"/>
</dbReference>
<keyword evidence="9" id="KW-1185">Reference proteome</keyword>
<feature type="region of interest" description="Disordered" evidence="5">
    <location>
        <begin position="162"/>
        <end position="185"/>
    </location>
</feature>
<accession>A0A329MWY3</accession>
<gene>
    <name evidence="8" type="ORF">DQG23_04995</name>
</gene>
<dbReference type="Pfam" id="PF04542">
    <property type="entry name" value="Sigma70_r2"/>
    <property type="match status" value="1"/>
</dbReference>
<reference evidence="8 9" key="1">
    <citation type="journal article" date="2009" name="Int. J. Syst. Evol. Microbiol.">
        <title>Paenibacillus contaminans sp. nov., isolated from a contaminated laboratory plate.</title>
        <authorList>
            <person name="Chou J.H."/>
            <person name="Lee J.H."/>
            <person name="Lin M.C."/>
            <person name="Chang P.S."/>
            <person name="Arun A.B."/>
            <person name="Young C.C."/>
            <person name="Chen W.M."/>
        </authorList>
    </citation>
    <scope>NUCLEOTIDE SEQUENCE [LARGE SCALE GENOMIC DNA]</scope>
    <source>
        <strain evidence="8 9">CKOBP-6</strain>
    </source>
</reference>
<evidence type="ECO:0000256" key="4">
    <source>
        <dbReference type="ARBA" id="ARBA00023163"/>
    </source>
</evidence>
<dbReference type="InterPro" id="IPR039425">
    <property type="entry name" value="RNA_pol_sigma-70-like"/>
</dbReference>
<dbReference type="GO" id="GO:0006352">
    <property type="term" value="P:DNA-templated transcription initiation"/>
    <property type="evidence" value="ECO:0007669"/>
    <property type="project" value="InterPro"/>
</dbReference>
<evidence type="ECO:0000313" key="9">
    <source>
        <dbReference type="Proteomes" id="UP000250369"/>
    </source>
</evidence>
<keyword evidence="3" id="KW-0731">Sigma factor</keyword>
<evidence type="ECO:0000313" key="8">
    <source>
        <dbReference type="EMBL" id="RAV22307.1"/>
    </source>
</evidence>
<evidence type="ECO:0000259" key="7">
    <source>
        <dbReference type="Pfam" id="PF08281"/>
    </source>
</evidence>
<dbReference type="CDD" id="cd06171">
    <property type="entry name" value="Sigma70_r4"/>
    <property type="match status" value="1"/>
</dbReference>
<name>A0A329MWY3_9BACL</name>
<dbReference type="NCBIfam" id="TIGR02937">
    <property type="entry name" value="sigma70-ECF"/>
    <property type="match status" value="1"/>
</dbReference>
<evidence type="ECO:0000256" key="3">
    <source>
        <dbReference type="ARBA" id="ARBA00023082"/>
    </source>
</evidence>
<dbReference type="SUPFAM" id="SSF88659">
    <property type="entry name" value="Sigma3 and sigma4 domains of RNA polymerase sigma factors"/>
    <property type="match status" value="1"/>
</dbReference>
<feature type="compositionally biased region" description="Polar residues" evidence="5">
    <location>
        <begin position="175"/>
        <end position="185"/>
    </location>
</feature>
<evidence type="ECO:0000256" key="2">
    <source>
        <dbReference type="ARBA" id="ARBA00023015"/>
    </source>
</evidence>
<dbReference type="InterPro" id="IPR007627">
    <property type="entry name" value="RNA_pol_sigma70_r2"/>
</dbReference>
<dbReference type="Pfam" id="PF08281">
    <property type="entry name" value="Sigma70_r4_2"/>
    <property type="match status" value="1"/>
</dbReference>
<dbReference type="EMBL" id="QMFB01000002">
    <property type="protein sequence ID" value="RAV22307.1"/>
    <property type="molecule type" value="Genomic_DNA"/>
</dbReference>
<dbReference type="GO" id="GO:0003677">
    <property type="term" value="F:DNA binding"/>
    <property type="evidence" value="ECO:0007669"/>
    <property type="project" value="InterPro"/>
</dbReference>
<dbReference type="Proteomes" id="UP000250369">
    <property type="component" value="Unassembled WGS sequence"/>
</dbReference>
<dbReference type="PANTHER" id="PTHR43133">
    <property type="entry name" value="RNA POLYMERASE ECF-TYPE SIGMA FACTO"/>
    <property type="match status" value="1"/>
</dbReference>
<dbReference type="InterPro" id="IPR013325">
    <property type="entry name" value="RNA_pol_sigma_r2"/>
</dbReference>
<dbReference type="AlphaFoldDB" id="A0A329MWY3"/>
<keyword evidence="2" id="KW-0805">Transcription regulation</keyword>
<evidence type="ECO:0000256" key="5">
    <source>
        <dbReference type="SAM" id="MobiDB-lite"/>
    </source>
</evidence>
<evidence type="ECO:0000256" key="1">
    <source>
        <dbReference type="ARBA" id="ARBA00010641"/>
    </source>
</evidence>
<dbReference type="Gene3D" id="1.10.10.10">
    <property type="entry name" value="Winged helix-like DNA-binding domain superfamily/Winged helix DNA-binding domain"/>
    <property type="match status" value="1"/>
</dbReference>
<comment type="caution">
    <text evidence="8">The sequence shown here is derived from an EMBL/GenBank/DDBJ whole genome shotgun (WGS) entry which is preliminary data.</text>
</comment>
<keyword evidence="4" id="KW-0804">Transcription</keyword>
<comment type="similarity">
    <text evidence="1">Belongs to the sigma-70 factor family. ECF subfamily.</text>
</comment>
<dbReference type="Gene3D" id="1.10.1740.10">
    <property type="match status" value="1"/>
</dbReference>
<dbReference type="RefSeq" id="WP_113029713.1">
    <property type="nucleotide sequence ID" value="NZ_QMFB01000002.1"/>
</dbReference>
<feature type="domain" description="RNA polymerase sigma factor 70 region 4 type 2" evidence="7">
    <location>
        <begin position="105"/>
        <end position="154"/>
    </location>
</feature>
<evidence type="ECO:0000259" key="6">
    <source>
        <dbReference type="Pfam" id="PF04542"/>
    </source>
</evidence>
<dbReference type="InterPro" id="IPR036388">
    <property type="entry name" value="WH-like_DNA-bd_sf"/>
</dbReference>
<dbReference type="SUPFAM" id="SSF88946">
    <property type="entry name" value="Sigma2 domain of RNA polymerase sigma factors"/>
    <property type="match status" value="1"/>
</dbReference>
<proteinExistence type="inferred from homology"/>
<dbReference type="InterPro" id="IPR013249">
    <property type="entry name" value="RNA_pol_sigma70_r4_t2"/>
</dbReference>
<dbReference type="OrthoDB" id="9785675at2"/>
<protein>
    <submittedName>
        <fullName evidence="8">RNA polymerase sigma factor</fullName>
    </submittedName>
</protein>
<organism evidence="8 9">
    <name type="scientific">Paenibacillus contaminans</name>
    <dbReference type="NCBI Taxonomy" id="450362"/>
    <lineage>
        <taxon>Bacteria</taxon>
        <taxon>Bacillati</taxon>
        <taxon>Bacillota</taxon>
        <taxon>Bacilli</taxon>
        <taxon>Bacillales</taxon>
        <taxon>Paenibacillaceae</taxon>
        <taxon>Paenibacillus</taxon>
    </lineage>
</organism>
<dbReference type="PANTHER" id="PTHR43133:SF60">
    <property type="entry name" value="RNA POLYMERASE SIGMA FACTOR SIGV"/>
    <property type="match status" value="1"/>
</dbReference>